<reference evidence="2" key="1">
    <citation type="submission" date="2021-06" db="EMBL/GenBank/DDBJ databases">
        <title>Comparative genomics, transcriptomics and evolutionary studies reveal genomic signatures of adaptation to plant cell wall in hemibiotrophic fungi.</title>
        <authorList>
            <consortium name="DOE Joint Genome Institute"/>
            <person name="Baroncelli R."/>
            <person name="Diaz J.F."/>
            <person name="Benocci T."/>
            <person name="Peng M."/>
            <person name="Battaglia E."/>
            <person name="Haridas S."/>
            <person name="Andreopoulos W."/>
            <person name="Labutti K."/>
            <person name="Pangilinan J."/>
            <person name="Floch G.L."/>
            <person name="Makela M.R."/>
            <person name="Henrissat B."/>
            <person name="Grigoriev I.V."/>
            <person name="Crouch J.A."/>
            <person name="De Vries R.P."/>
            <person name="Sukno S.A."/>
            <person name="Thon M.R."/>
        </authorList>
    </citation>
    <scope>NUCLEOTIDE SEQUENCE</scope>
    <source>
        <strain evidence="2">CBS 193.32</strain>
    </source>
</reference>
<gene>
    <name evidence="2" type="ORF">BDP55DRAFT_625565</name>
</gene>
<evidence type="ECO:0000313" key="2">
    <source>
        <dbReference type="EMBL" id="KAK1701329.1"/>
    </source>
</evidence>
<feature type="compositionally biased region" description="Polar residues" evidence="1">
    <location>
        <begin position="9"/>
        <end position="28"/>
    </location>
</feature>
<dbReference type="AlphaFoldDB" id="A0AAJ0AZU0"/>
<accession>A0AAJ0AZU0</accession>
<evidence type="ECO:0000313" key="3">
    <source>
        <dbReference type="Proteomes" id="UP001224890"/>
    </source>
</evidence>
<dbReference type="EMBL" id="JAHMHR010000001">
    <property type="protein sequence ID" value="KAK1701329.1"/>
    <property type="molecule type" value="Genomic_DNA"/>
</dbReference>
<name>A0AAJ0AZU0_9PEZI</name>
<protein>
    <submittedName>
        <fullName evidence="2">Uncharacterized protein</fullName>
    </submittedName>
</protein>
<organism evidence="2 3">
    <name type="scientific">Colletotrichum godetiae</name>
    <dbReference type="NCBI Taxonomy" id="1209918"/>
    <lineage>
        <taxon>Eukaryota</taxon>
        <taxon>Fungi</taxon>
        <taxon>Dikarya</taxon>
        <taxon>Ascomycota</taxon>
        <taxon>Pezizomycotina</taxon>
        <taxon>Sordariomycetes</taxon>
        <taxon>Hypocreomycetidae</taxon>
        <taxon>Glomerellales</taxon>
        <taxon>Glomerellaceae</taxon>
        <taxon>Colletotrichum</taxon>
        <taxon>Colletotrichum acutatum species complex</taxon>
    </lineage>
</organism>
<evidence type="ECO:0000256" key="1">
    <source>
        <dbReference type="SAM" id="MobiDB-lite"/>
    </source>
</evidence>
<feature type="region of interest" description="Disordered" evidence="1">
    <location>
        <begin position="1"/>
        <end position="39"/>
    </location>
</feature>
<comment type="caution">
    <text evidence="2">The sequence shown here is derived from an EMBL/GenBank/DDBJ whole genome shotgun (WGS) entry which is preliminary data.</text>
</comment>
<keyword evidence="3" id="KW-1185">Reference proteome</keyword>
<dbReference type="Proteomes" id="UP001224890">
    <property type="component" value="Unassembled WGS sequence"/>
</dbReference>
<sequence>MWSPADRPSPTTTLNKTNTSKMPSTSDQPPHKSTPIGENPRAILEIATRVSVQLKHDWTEAEAMFAFLVHPTTKPFLLLKSGTTALVNLNQKSEGPLVNPLITIQPVQHTKTGLTYVLPWVDAGVDVPARSLRIGVRIVKAFGSGVPEFDNMALKTSTKTNTKTNTNTSQSENESFKAGDMAVYNHFAIDVPDIILIKKLGISPAKHPGGYYVYGAEQATPRDSFEYGLQMDGPVTVKK</sequence>
<dbReference type="RefSeq" id="XP_060437084.1">
    <property type="nucleotide sequence ID" value="XM_060571493.1"/>
</dbReference>
<proteinExistence type="predicted"/>
<dbReference type="GeneID" id="85456019"/>